<feature type="signal peptide" evidence="1">
    <location>
        <begin position="1"/>
        <end position="23"/>
    </location>
</feature>
<evidence type="ECO:0000259" key="3">
    <source>
        <dbReference type="Pfam" id="PF11954"/>
    </source>
</evidence>
<dbReference type="Pfam" id="PF00144">
    <property type="entry name" value="Beta-lactamase"/>
    <property type="match status" value="1"/>
</dbReference>
<dbReference type="AlphaFoldDB" id="A0A553BAQ1"/>
<dbReference type="EMBL" id="VJZN01000046">
    <property type="protein sequence ID" value="TRX01926.1"/>
    <property type="molecule type" value="Genomic_DNA"/>
</dbReference>
<feature type="domain" description="Beta-lactamase-related" evidence="2">
    <location>
        <begin position="151"/>
        <end position="452"/>
    </location>
</feature>
<dbReference type="GO" id="GO:0016787">
    <property type="term" value="F:hydrolase activity"/>
    <property type="evidence" value="ECO:0007669"/>
    <property type="project" value="UniProtKB-KW"/>
</dbReference>
<evidence type="ECO:0000313" key="6">
    <source>
        <dbReference type="Proteomes" id="UP000318528"/>
    </source>
</evidence>
<dbReference type="Gene3D" id="3.40.710.10">
    <property type="entry name" value="DD-peptidase/beta-lactamase superfamily"/>
    <property type="match status" value="1"/>
</dbReference>
<keyword evidence="1" id="KW-0732">Signal</keyword>
<reference evidence="6 7" key="1">
    <citation type="submission" date="2019-07" db="EMBL/GenBank/DDBJ databases">
        <title>Novel species of Flavobacterium.</title>
        <authorList>
            <person name="Liu Q."/>
            <person name="Xin Y.-H."/>
        </authorList>
    </citation>
    <scope>NUCLEOTIDE SEQUENCE [LARGE SCALE GENOMIC DNA]</scope>
    <source>
        <strain evidence="4 6">GSP39</strain>
        <strain evidence="5 7">GSR22</strain>
    </source>
</reference>
<feature type="domain" description="Peptidase S12 Pab87-related C-terminal" evidence="3">
    <location>
        <begin position="486"/>
        <end position="559"/>
    </location>
</feature>
<dbReference type="RefSeq" id="WP_143386208.1">
    <property type="nucleotide sequence ID" value="NZ_VJZL01000048.1"/>
</dbReference>
<accession>A0A553BAQ1</accession>
<dbReference type="InterPro" id="IPR001466">
    <property type="entry name" value="Beta-lactam-related"/>
</dbReference>
<dbReference type="Proteomes" id="UP000318528">
    <property type="component" value="Unassembled WGS sequence"/>
</dbReference>
<dbReference type="PANTHER" id="PTHR46825">
    <property type="entry name" value="D-ALANYL-D-ALANINE-CARBOXYPEPTIDASE/ENDOPEPTIDASE AMPH"/>
    <property type="match status" value="1"/>
</dbReference>
<organism evidence="5 7">
    <name type="scientific">Flavobacterium gawalongense</name>
    <dbReference type="NCBI Taxonomy" id="2594432"/>
    <lineage>
        <taxon>Bacteria</taxon>
        <taxon>Pseudomonadati</taxon>
        <taxon>Bacteroidota</taxon>
        <taxon>Flavobacteriia</taxon>
        <taxon>Flavobacteriales</taxon>
        <taxon>Flavobacteriaceae</taxon>
        <taxon>Flavobacterium</taxon>
    </lineage>
</organism>
<dbReference type="InterPro" id="IPR021860">
    <property type="entry name" value="Peptidase_S12_Pab87-rel_C"/>
</dbReference>
<dbReference type="InterPro" id="IPR050491">
    <property type="entry name" value="AmpC-like"/>
</dbReference>
<keyword evidence="6" id="KW-1185">Reference proteome</keyword>
<evidence type="ECO:0000256" key="1">
    <source>
        <dbReference type="SAM" id="SignalP"/>
    </source>
</evidence>
<dbReference type="OrthoDB" id="9793489at2"/>
<protein>
    <submittedName>
        <fullName evidence="5">Serine hydrolase</fullName>
    </submittedName>
</protein>
<feature type="chain" id="PRO_5022005951" evidence="1">
    <location>
        <begin position="24"/>
        <end position="661"/>
    </location>
</feature>
<sequence length="661" mass="73943">MKNFKLQLTVFLFIIFQINHLQAQIQKGALTENMTVSSEISPGEKHQYTVKLDKDQFAFFKLLQKGVDVIITTYDANGEKIEDFDSPNGKNGPEMITLTSSNKGKYIIEVSPIDKNEPRGNYELHIEKIKLKAVTLNQKVDELFTVWNSDENPGAAVAVVKDGAIIYKKGYGMANLEYSIPITPSTVFHIASVSKQFTVFSILLLEKEGKLSLDDDIRKYIPEVPDFGKTITLRHLATHTSGLRDQWSLLNLAGWRYDDVITKEHILKIISKQKELNFNPGEEFLYCNTGFTLLAEVVARVSGKTFSEFTEANIFKPLKMSRTLFYDDHEKIVKNRAYSYHTDKTGYKKSVLNYANVGATSLFTTVEDLSLWTLNFSSAKIGDVTLFNKMNTLAILNNGKTFGGALGQFVGKYKGLNEIQHGGADAGYRSYLTRFPDEKFSVIVFSNIADFNSGKMAHKIVDLYLHDKIKVEEKNVKTTTDEIVIDKNILNTYVGDYELQPGLIVSITIENGQLFALPTGQSIVKLKPLSATEFKVEGVDASFAFIPTSDGKISSAKLSQGGQIMNAPRISPFDAATVTLSNFVGRFYSEELSTEYNFVEEGGKLILKHSRLSDVELNPTKKDVFTGSVGQTEFIRDSNNVIIGCKVSTGRVQNLWFKKLL</sequence>
<proteinExistence type="predicted"/>
<dbReference type="EMBL" id="VJZL01000048">
    <property type="protein sequence ID" value="TRX05324.1"/>
    <property type="molecule type" value="Genomic_DNA"/>
</dbReference>
<evidence type="ECO:0000259" key="2">
    <source>
        <dbReference type="Pfam" id="PF00144"/>
    </source>
</evidence>
<dbReference type="PANTHER" id="PTHR46825:SF9">
    <property type="entry name" value="BETA-LACTAMASE-RELATED DOMAIN-CONTAINING PROTEIN"/>
    <property type="match status" value="1"/>
</dbReference>
<gene>
    <name evidence="5" type="ORF">FNW11_16260</name>
    <name evidence="4" type="ORF">FNW12_16765</name>
</gene>
<evidence type="ECO:0000313" key="7">
    <source>
        <dbReference type="Proteomes" id="UP000318669"/>
    </source>
</evidence>
<keyword evidence="5" id="KW-0378">Hydrolase</keyword>
<dbReference type="SUPFAM" id="SSF56601">
    <property type="entry name" value="beta-lactamase/transpeptidase-like"/>
    <property type="match status" value="1"/>
</dbReference>
<evidence type="ECO:0000313" key="4">
    <source>
        <dbReference type="EMBL" id="TRX01926.1"/>
    </source>
</evidence>
<dbReference type="InterPro" id="IPR012338">
    <property type="entry name" value="Beta-lactam/transpept-like"/>
</dbReference>
<evidence type="ECO:0000313" key="5">
    <source>
        <dbReference type="EMBL" id="TRX05324.1"/>
    </source>
</evidence>
<name>A0A553BAQ1_9FLAO</name>
<dbReference type="Pfam" id="PF11954">
    <property type="entry name" value="DUF3471"/>
    <property type="match status" value="1"/>
</dbReference>
<dbReference type="Proteomes" id="UP000318669">
    <property type="component" value="Unassembled WGS sequence"/>
</dbReference>
<comment type="caution">
    <text evidence="5">The sequence shown here is derived from an EMBL/GenBank/DDBJ whole genome shotgun (WGS) entry which is preliminary data.</text>
</comment>
<dbReference type="Gene3D" id="2.60.120.380">
    <property type="match status" value="1"/>
</dbReference>